<feature type="transmembrane region" description="Helical" evidence="2">
    <location>
        <begin position="130"/>
        <end position="148"/>
    </location>
</feature>
<dbReference type="RefSeq" id="WP_142119465.1">
    <property type="nucleotide sequence ID" value="NZ_BAAASV010000003.1"/>
</dbReference>
<feature type="compositionally biased region" description="Basic and acidic residues" evidence="1">
    <location>
        <begin position="164"/>
        <end position="185"/>
    </location>
</feature>
<name>A0A542ZVT4_RARFA</name>
<dbReference type="Proteomes" id="UP000315389">
    <property type="component" value="Unassembled WGS sequence"/>
</dbReference>
<sequence>MSSMEPDDVARFAPDPDNAKVEPGVFAPLPDAEVRITDPNSQTLETTPEPGSWEDFHNQARDARERAQTRMRAMATNAALGLEYERRLARYSAIRSALIWFWSIAIVAYLIGVLFWSFGADPPPSLGAGLWLATMPAAIGLYLSWIALKFTHPGESPVAPLPDNRPRHEGLTAPERPDWDRRRAE</sequence>
<evidence type="ECO:0000256" key="1">
    <source>
        <dbReference type="SAM" id="MobiDB-lite"/>
    </source>
</evidence>
<keyword evidence="4" id="KW-1185">Reference proteome</keyword>
<dbReference type="EMBL" id="VFOS01000001">
    <property type="protein sequence ID" value="TQL64478.1"/>
    <property type="molecule type" value="Genomic_DNA"/>
</dbReference>
<feature type="region of interest" description="Disordered" evidence="1">
    <location>
        <begin position="157"/>
        <end position="185"/>
    </location>
</feature>
<dbReference type="AlphaFoldDB" id="A0A542ZVT4"/>
<keyword evidence="2" id="KW-1133">Transmembrane helix</keyword>
<proteinExistence type="predicted"/>
<feature type="transmembrane region" description="Helical" evidence="2">
    <location>
        <begin position="97"/>
        <end position="118"/>
    </location>
</feature>
<protein>
    <submittedName>
        <fullName evidence="3">Uncharacterized protein</fullName>
    </submittedName>
</protein>
<feature type="region of interest" description="Disordered" evidence="1">
    <location>
        <begin position="1"/>
        <end position="57"/>
    </location>
</feature>
<accession>A0A542ZVT4</accession>
<evidence type="ECO:0000313" key="3">
    <source>
        <dbReference type="EMBL" id="TQL64478.1"/>
    </source>
</evidence>
<keyword evidence="2" id="KW-0472">Membrane</keyword>
<evidence type="ECO:0000313" key="4">
    <source>
        <dbReference type="Proteomes" id="UP000315389"/>
    </source>
</evidence>
<dbReference type="OrthoDB" id="9881713at2"/>
<organism evidence="3 4">
    <name type="scientific">Rarobacter faecitabidus</name>
    <dbReference type="NCBI Taxonomy" id="13243"/>
    <lineage>
        <taxon>Bacteria</taxon>
        <taxon>Bacillati</taxon>
        <taxon>Actinomycetota</taxon>
        <taxon>Actinomycetes</taxon>
        <taxon>Micrococcales</taxon>
        <taxon>Rarobacteraceae</taxon>
        <taxon>Rarobacter</taxon>
    </lineage>
</organism>
<reference evidence="3 4" key="1">
    <citation type="submission" date="2019-06" db="EMBL/GenBank/DDBJ databases">
        <title>Sequencing the genomes of 1000 actinobacteria strains.</title>
        <authorList>
            <person name="Klenk H.-P."/>
        </authorList>
    </citation>
    <scope>NUCLEOTIDE SEQUENCE [LARGE SCALE GENOMIC DNA]</scope>
    <source>
        <strain evidence="3 4">DSM 4813</strain>
    </source>
</reference>
<gene>
    <name evidence="3" type="ORF">FB461_0982</name>
</gene>
<comment type="caution">
    <text evidence="3">The sequence shown here is derived from an EMBL/GenBank/DDBJ whole genome shotgun (WGS) entry which is preliminary data.</text>
</comment>
<evidence type="ECO:0000256" key="2">
    <source>
        <dbReference type="SAM" id="Phobius"/>
    </source>
</evidence>
<keyword evidence="2" id="KW-0812">Transmembrane</keyword>